<protein>
    <recommendedName>
        <fullName evidence="2">Phage metallopeptidase domain-containing protein</fullName>
    </recommendedName>
</protein>
<evidence type="ECO:0008006" key="2">
    <source>
        <dbReference type="Google" id="ProtNLM"/>
    </source>
</evidence>
<proteinExistence type="predicted"/>
<dbReference type="EMBL" id="BARU01004440">
    <property type="protein sequence ID" value="GAH20501.1"/>
    <property type="molecule type" value="Genomic_DNA"/>
</dbReference>
<comment type="caution">
    <text evidence="1">The sequence shown here is derived from an EMBL/GenBank/DDBJ whole genome shotgun (WGS) entry which is preliminary data.</text>
</comment>
<evidence type="ECO:0000313" key="1">
    <source>
        <dbReference type="EMBL" id="GAH20501.1"/>
    </source>
</evidence>
<reference evidence="1" key="1">
    <citation type="journal article" date="2014" name="Front. Microbiol.">
        <title>High frequency of phylogenetically diverse reductive dehalogenase-homologous genes in deep subseafloor sedimentary metagenomes.</title>
        <authorList>
            <person name="Kawai M."/>
            <person name="Futagami T."/>
            <person name="Toyoda A."/>
            <person name="Takaki Y."/>
            <person name="Nishi S."/>
            <person name="Hori S."/>
            <person name="Arai W."/>
            <person name="Tsubouchi T."/>
            <person name="Morono Y."/>
            <person name="Uchiyama I."/>
            <person name="Ito T."/>
            <person name="Fujiyama A."/>
            <person name="Inagaki F."/>
            <person name="Takami H."/>
        </authorList>
    </citation>
    <scope>NUCLEOTIDE SEQUENCE</scope>
    <source>
        <strain evidence="1">Expedition CK06-06</strain>
    </source>
</reference>
<name>X1DI16_9ZZZZ</name>
<feature type="non-terminal residue" evidence="1">
    <location>
        <position position="119"/>
    </location>
</feature>
<dbReference type="AlphaFoldDB" id="X1DI16"/>
<accession>X1DI16</accession>
<organism evidence="1">
    <name type="scientific">marine sediment metagenome</name>
    <dbReference type="NCBI Taxonomy" id="412755"/>
    <lineage>
        <taxon>unclassified sequences</taxon>
        <taxon>metagenomes</taxon>
        <taxon>ecological metagenomes</taxon>
    </lineage>
</organism>
<sequence>MEIIDKKNLIPDKNVLVKITKEHPSGRNLYNNINTLTIELSTSNTENIYFDMNTKDATLCVFEDTALKDNFECILYHEFFHIADRLDPKFEYSDEKKDTLTEDEKRCVVELWNLYIDTR</sequence>
<gene>
    <name evidence="1" type="ORF">S03H2_08937</name>
</gene>